<name>A0ABU8YYW7_9CYAN</name>
<keyword evidence="4 6" id="KW-1133">Transmembrane helix</keyword>
<evidence type="ECO:0000256" key="3">
    <source>
        <dbReference type="ARBA" id="ARBA00022692"/>
    </source>
</evidence>
<evidence type="ECO:0000256" key="4">
    <source>
        <dbReference type="ARBA" id="ARBA00022989"/>
    </source>
</evidence>
<dbReference type="PANTHER" id="PTHR33529">
    <property type="entry name" value="SLR0882 PROTEIN-RELATED"/>
    <property type="match status" value="1"/>
</dbReference>
<dbReference type="RefSeq" id="WP_340542788.1">
    <property type="nucleotide sequence ID" value="NZ_JBBLXS010001503.1"/>
</dbReference>
<evidence type="ECO:0000256" key="6">
    <source>
        <dbReference type="SAM" id="Phobius"/>
    </source>
</evidence>
<evidence type="ECO:0000256" key="1">
    <source>
        <dbReference type="ARBA" id="ARBA00004651"/>
    </source>
</evidence>
<gene>
    <name evidence="7" type="ORF">WMG39_33250</name>
</gene>
<dbReference type="Proteomes" id="UP001384579">
    <property type="component" value="Unassembled WGS sequence"/>
</dbReference>
<feature type="non-terminal residue" evidence="7">
    <location>
        <position position="113"/>
    </location>
</feature>
<keyword evidence="5 6" id="KW-0472">Membrane</keyword>
<evidence type="ECO:0000313" key="7">
    <source>
        <dbReference type="EMBL" id="MEK0189675.1"/>
    </source>
</evidence>
<reference evidence="7 8" key="1">
    <citation type="journal article" date="2020" name="Harmful Algae">
        <title>Molecular and morphological characterization of a novel dihydroanatoxin-a producing Microcoleus species (cyanobacteria) from the Russian River, California, USA.</title>
        <authorList>
            <person name="Conklin K.Y."/>
            <person name="Stancheva R."/>
            <person name="Otten T.G."/>
            <person name="Fadness R."/>
            <person name="Boyer G.L."/>
            <person name="Read B."/>
            <person name="Zhang X."/>
            <person name="Sheath R.G."/>
        </authorList>
    </citation>
    <scope>NUCLEOTIDE SEQUENCE [LARGE SCALE GENOMIC DNA]</scope>
    <source>
        <strain evidence="7 8">PTRS2</strain>
    </source>
</reference>
<comment type="subcellular location">
    <subcellularLocation>
        <location evidence="1">Cell membrane</location>
        <topology evidence="1">Multi-pass membrane protein</topology>
    </subcellularLocation>
</comment>
<accession>A0ABU8YYW7</accession>
<dbReference type="InterPro" id="IPR005495">
    <property type="entry name" value="LptG/LptF_permease"/>
</dbReference>
<dbReference type="EMBL" id="JBBLXS010001503">
    <property type="protein sequence ID" value="MEK0189675.1"/>
    <property type="molecule type" value="Genomic_DNA"/>
</dbReference>
<dbReference type="Pfam" id="PF03739">
    <property type="entry name" value="LptF_LptG"/>
    <property type="match status" value="1"/>
</dbReference>
<feature type="transmembrane region" description="Helical" evidence="6">
    <location>
        <begin position="81"/>
        <end position="107"/>
    </location>
</feature>
<evidence type="ECO:0000313" key="8">
    <source>
        <dbReference type="Proteomes" id="UP001384579"/>
    </source>
</evidence>
<proteinExistence type="predicted"/>
<evidence type="ECO:0000256" key="5">
    <source>
        <dbReference type="ARBA" id="ARBA00023136"/>
    </source>
</evidence>
<protein>
    <submittedName>
        <fullName evidence="7">LptF/LptG family permease</fullName>
    </submittedName>
</protein>
<dbReference type="PANTHER" id="PTHR33529:SF6">
    <property type="entry name" value="YJGP_YJGQ FAMILY PERMEASE"/>
    <property type="match status" value="1"/>
</dbReference>
<organism evidence="7 8">
    <name type="scientific">Microcoleus anatoxicus PTRS2</name>
    <dbReference type="NCBI Taxonomy" id="2705321"/>
    <lineage>
        <taxon>Bacteria</taxon>
        <taxon>Bacillati</taxon>
        <taxon>Cyanobacteriota</taxon>
        <taxon>Cyanophyceae</taxon>
        <taxon>Oscillatoriophycideae</taxon>
        <taxon>Oscillatoriales</taxon>
        <taxon>Microcoleaceae</taxon>
        <taxon>Microcoleus</taxon>
        <taxon>Microcoleus anatoxicus</taxon>
    </lineage>
</organism>
<sequence>MKLPRTPLDLAARARDFKEMNIAQALERLELIKNSGDEQQIRKLRVRIQEKYAFPFVSMVFAIVGAALGTQPRRSGKGTSFGISVVVIFTYYVFSFITSSMGVKAVLSPILSA</sequence>
<feature type="transmembrane region" description="Helical" evidence="6">
    <location>
        <begin position="52"/>
        <end position="69"/>
    </location>
</feature>
<keyword evidence="8" id="KW-1185">Reference proteome</keyword>
<comment type="caution">
    <text evidence="7">The sequence shown here is derived from an EMBL/GenBank/DDBJ whole genome shotgun (WGS) entry which is preliminary data.</text>
</comment>
<keyword evidence="2" id="KW-1003">Cell membrane</keyword>
<keyword evidence="3 6" id="KW-0812">Transmembrane</keyword>
<evidence type="ECO:0000256" key="2">
    <source>
        <dbReference type="ARBA" id="ARBA00022475"/>
    </source>
</evidence>